<accession>A0ACB9JE43</accession>
<reference evidence="1 2" key="2">
    <citation type="journal article" date="2022" name="Mol. Ecol. Resour.">
        <title>The genomes of chicory, endive, great burdock and yacon provide insights into Asteraceae paleo-polyploidization history and plant inulin production.</title>
        <authorList>
            <person name="Fan W."/>
            <person name="Wang S."/>
            <person name="Wang H."/>
            <person name="Wang A."/>
            <person name="Jiang F."/>
            <person name="Liu H."/>
            <person name="Zhao H."/>
            <person name="Xu D."/>
            <person name="Zhang Y."/>
        </authorList>
    </citation>
    <scope>NUCLEOTIDE SEQUENCE [LARGE SCALE GENOMIC DNA]</scope>
    <source>
        <strain evidence="2">cv. Yunnan</strain>
        <tissue evidence="1">Leaves</tissue>
    </source>
</reference>
<dbReference type="EMBL" id="CM042021">
    <property type="protein sequence ID" value="KAI3818739.1"/>
    <property type="molecule type" value="Genomic_DNA"/>
</dbReference>
<dbReference type="Proteomes" id="UP001056120">
    <property type="component" value="Linkage Group LG04"/>
</dbReference>
<protein>
    <submittedName>
        <fullName evidence="1">Uncharacterized protein</fullName>
    </submittedName>
</protein>
<sequence length="119" mass="13813">MAEDVEKGDHLLVKPDVLEEPPGAYYSRLMDTNAQLWYIIREYISNSEIVSFLQQNAHPRVAERMPSVLENVMDQDAFEAACNFAREFSSLLCEDSKKMRLIVKTEIYGHMKDFLSHQK</sequence>
<reference evidence="2" key="1">
    <citation type="journal article" date="2022" name="Mol. Ecol. Resour.">
        <title>The genomes of chicory, endive, great burdock and yacon provide insights into Asteraceae palaeo-polyploidization history and plant inulin production.</title>
        <authorList>
            <person name="Fan W."/>
            <person name="Wang S."/>
            <person name="Wang H."/>
            <person name="Wang A."/>
            <person name="Jiang F."/>
            <person name="Liu H."/>
            <person name="Zhao H."/>
            <person name="Xu D."/>
            <person name="Zhang Y."/>
        </authorList>
    </citation>
    <scope>NUCLEOTIDE SEQUENCE [LARGE SCALE GENOMIC DNA]</scope>
    <source>
        <strain evidence="2">cv. Yunnan</strain>
    </source>
</reference>
<keyword evidence="2" id="KW-1185">Reference proteome</keyword>
<evidence type="ECO:0000313" key="1">
    <source>
        <dbReference type="EMBL" id="KAI3818739.1"/>
    </source>
</evidence>
<gene>
    <name evidence="1" type="ORF">L1987_12556</name>
</gene>
<proteinExistence type="predicted"/>
<organism evidence="1 2">
    <name type="scientific">Smallanthus sonchifolius</name>
    <dbReference type="NCBI Taxonomy" id="185202"/>
    <lineage>
        <taxon>Eukaryota</taxon>
        <taxon>Viridiplantae</taxon>
        <taxon>Streptophyta</taxon>
        <taxon>Embryophyta</taxon>
        <taxon>Tracheophyta</taxon>
        <taxon>Spermatophyta</taxon>
        <taxon>Magnoliopsida</taxon>
        <taxon>eudicotyledons</taxon>
        <taxon>Gunneridae</taxon>
        <taxon>Pentapetalae</taxon>
        <taxon>asterids</taxon>
        <taxon>campanulids</taxon>
        <taxon>Asterales</taxon>
        <taxon>Asteraceae</taxon>
        <taxon>Asteroideae</taxon>
        <taxon>Heliantheae alliance</taxon>
        <taxon>Millerieae</taxon>
        <taxon>Smallanthus</taxon>
    </lineage>
</organism>
<evidence type="ECO:0000313" key="2">
    <source>
        <dbReference type="Proteomes" id="UP001056120"/>
    </source>
</evidence>
<comment type="caution">
    <text evidence="1">The sequence shown here is derived from an EMBL/GenBank/DDBJ whole genome shotgun (WGS) entry which is preliminary data.</text>
</comment>
<name>A0ACB9JE43_9ASTR</name>